<dbReference type="SUPFAM" id="SSF100950">
    <property type="entry name" value="NagB/RpiA/CoA transferase-like"/>
    <property type="match status" value="1"/>
</dbReference>
<dbReference type="InterPro" id="IPR050313">
    <property type="entry name" value="Carb_Metab_HTH_regulators"/>
</dbReference>
<dbReference type="Proteomes" id="UP000260655">
    <property type="component" value="Unassembled WGS sequence"/>
</dbReference>
<dbReference type="PANTHER" id="PTHR30363:SF44">
    <property type="entry name" value="AGA OPERON TRANSCRIPTIONAL REPRESSOR-RELATED"/>
    <property type="match status" value="1"/>
</dbReference>
<dbReference type="AlphaFoldDB" id="A0A3E4GTX9"/>
<comment type="caution">
    <text evidence="5">The sequence shown here is derived from an EMBL/GenBank/DDBJ whole genome shotgun (WGS) entry which is preliminary data.</text>
</comment>
<accession>A0A3E4GTX9</accession>
<reference evidence="5 6" key="1">
    <citation type="submission" date="2018-08" db="EMBL/GenBank/DDBJ databases">
        <title>A genome reference for cultivated species of the human gut microbiota.</title>
        <authorList>
            <person name="Zou Y."/>
            <person name="Xue W."/>
            <person name="Luo G."/>
        </authorList>
    </citation>
    <scope>NUCLEOTIDE SEQUENCE [LARGE SCALE GENOMIC DNA]</scope>
    <source>
        <strain evidence="5 6">TM07-19</strain>
    </source>
</reference>
<dbReference type="Gene3D" id="1.10.10.10">
    <property type="entry name" value="Winged helix-like DNA-binding domain superfamily/Winged helix DNA-binding domain"/>
    <property type="match status" value="1"/>
</dbReference>
<gene>
    <name evidence="5" type="ORF">DXD67_00800</name>
</gene>
<dbReference type="Pfam" id="PF08220">
    <property type="entry name" value="HTH_DeoR"/>
    <property type="match status" value="1"/>
</dbReference>
<dbReference type="PROSITE" id="PS00894">
    <property type="entry name" value="HTH_DEOR_1"/>
    <property type="match status" value="1"/>
</dbReference>
<dbReference type="EMBL" id="QSOV01000001">
    <property type="protein sequence ID" value="RGJ26338.1"/>
    <property type="molecule type" value="Genomic_DNA"/>
</dbReference>
<dbReference type="InterPro" id="IPR014036">
    <property type="entry name" value="DeoR-like_C"/>
</dbReference>
<evidence type="ECO:0000256" key="2">
    <source>
        <dbReference type="ARBA" id="ARBA00023125"/>
    </source>
</evidence>
<dbReference type="GO" id="GO:0003677">
    <property type="term" value="F:DNA binding"/>
    <property type="evidence" value="ECO:0007669"/>
    <property type="project" value="UniProtKB-KW"/>
</dbReference>
<dbReference type="SUPFAM" id="SSF46785">
    <property type="entry name" value="Winged helix' DNA-binding domain"/>
    <property type="match status" value="1"/>
</dbReference>
<evidence type="ECO:0000256" key="1">
    <source>
        <dbReference type="ARBA" id="ARBA00023015"/>
    </source>
</evidence>
<dbReference type="InterPro" id="IPR036390">
    <property type="entry name" value="WH_DNA-bd_sf"/>
</dbReference>
<dbReference type="GO" id="GO:0003700">
    <property type="term" value="F:DNA-binding transcription factor activity"/>
    <property type="evidence" value="ECO:0007669"/>
    <property type="project" value="InterPro"/>
</dbReference>
<dbReference type="InterPro" id="IPR001034">
    <property type="entry name" value="DeoR_HTH"/>
</dbReference>
<organism evidence="5 6">
    <name type="scientific">Coprococcus comes</name>
    <dbReference type="NCBI Taxonomy" id="410072"/>
    <lineage>
        <taxon>Bacteria</taxon>
        <taxon>Bacillati</taxon>
        <taxon>Bacillota</taxon>
        <taxon>Clostridia</taxon>
        <taxon>Lachnospirales</taxon>
        <taxon>Lachnospiraceae</taxon>
        <taxon>Coprococcus</taxon>
    </lineage>
</organism>
<keyword evidence="1" id="KW-0805">Transcription regulation</keyword>
<dbReference type="SMART" id="SM00420">
    <property type="entry name" value="HTH_DEOR"/>
    <property type="match status" value="1"/>
</dbReference>
<keyword evidence="3" id="KW-0804">Transcription</keyword>
<dbReference type="Gene3D" id="3.40.50.1360">
    <property type="match status" value="1"/>
</dbReference>
<evidence type="ECO:0000313" key="6">
    <source>
        <dbReference type="Proteomes" id="UP000260655"/>
    </source>
</evidence>
<evidence type="ECO:0000313" key="5">
    <source>
        <dbReference type="EMBL" id="RGJ26338.1"/>
    </source>
</evidence>
<keyword evidence="2" id="KW-0238">DNA-binding</keyword>
<proteinExistence type="predicted"/>
<dbReference type="SMART" id="SM01134">
    <property type="entry name" value="DeoRC"/>
    <property type="match status" value="1"/>
</dbReference>
<evidence type="ECO:0000259" key="4">
    <source>
        <dbReference type="PROSITE" id="PS51000"/>
    </source>
</evidence>
<name>A0A3E4GTX9_9FIRM</name>
<dbReference type="Pfam" id="PF00455">
    <property type="entry name" value="DeoRC"/>
    <property type="match status" value="1"/>
</dbReference>
<dbReference type="PROSITE" id="PS51000">
    <property type="entry name" value="HTH_DEOR_2"/>
    <property type="match status" value="1"/>
</dbReference>
<protein>
    <submittedName>
        <fullName evidence="5">DeoR/GlpR transcriptional regulator</fullName>
    </submittedName>
</protein>
<dbReference type="RefSeq" id="WP_117555545.1">
    <property type="nucleotide sequence ID" value="NZ_JAAIOQ010000014.1"/>
</dbReference>
<feature type="domain" description="HTH deoR-type" evidence="4">
    <location>
        <begin position="3"/>
        <end position="58"/>
    </location>
</feature>
<dbReference type="InterPro" id="IPR036388">
    <property type="entry name" value="WH-like_DNA-bd_sf"/>
</dbReference>
<dbReference type="InterPro" id="IPR037171">
    <property type="entry name" value="NagB/RpiA_transferase-like"/>
</dbReference>
<dbReference type="PANTHER" id="PTHR30363">
    <property type="entry name" value="HTH-TYPE TRANSCRIPTIONAL REGULATOR SRLR-RELATED"/>
    <property type="match status" value="1"/>
</dbReference>
<sequence>MKQSERLEIIIDTLQREGKVKVSDLSLRLGCSEVTIRNDIRKLDDQGVLKKTYGGAVQKQDGLSVSFMPGEFFLNGEEKNRIALKAYEYIDNRDSIIIDDSTTGCYLAKIIHEHPEKNLIVVTNSLFVAAELSQTKHVDLFVAGGHTLGTPPSTLDNFTVSAFQNFNVNKAFVGVNGINLNAGLTSIGTPQMETKRAIIQSAGQTFVIADSTKFGSSNLFTVCAMDQIHAVITDSKVSKEILSTAHKNNISIIAV</sequence>
<evidence type="ECO:0000256" key="3">
    <source>
        <dbReference type="ARBA" id="ARBA00023163"/>
    </source>
</evidence>
<dbReference type="InterPro" id="IPR018356">
    <property type="entry name" value="Tscrpt_reg_HTH_DeoR_CS"/>
</dbReference>